<proteinExistence type="inferred from homology"/>
<dbReference type="GO" id="GO:0004402">
    <property type="term" value="F:histone acetyltransferase activity"/>
    <property type="evidence" value="ECO:0007669"/>
    <property type="project" value="InterPro"/>
</dbReference>
<dbReference type="Gene3D" id="3.90.360.10">
    <property type="entry name" value="Histone acetyl transferase 1 (HAT1), N-terminal domain"/>
    <property type="match status" value="1"/>
</dbReference>
<evidence type="ECO:0000256" key="4">
    <source>
        <dbReference type="ARBA" id="ARBA00023315"/>
    </source>
</evidence>
<keyword evidence="4" id="KW-0012">Acyltransferase</keyword>
<dbReference type="OrthoDB" id="10253098at2759"/>
<dbReference type="InterPro" id="IPR019467">
    <property type="entry name" value="Hat1_N"/>
</dbReference>
<dbReference type="GO" id="GO:0031509">
    <property type="term" value="P:subtelomeric heterochromatin formation"/>
    <property type="evidence" value="ECO:0007669"/>
    <property type="project" value="InterPro"/>
</dbReference>
<dbReference type="STRING" id="299467.A0A443QAR2"/>
<dbReference type="EMBL" id="NCKV01060834">
    <property type="protein sequence ID" value="RWS00117.1"/>
    <property type="molecule type" value="Genomic_DNA"/>
</dbReference>
<dbReference type="SUPFAM" id="SSF55729">
    <property type="entry name" value="Acyl-CoA N-acyltransferases (Nat)"/>
    <property type="match status" value="1"/>
</dbReference>
<dbReference type="InterPro" id="IPR037113">
    <property type="entry name" value="Hat1_N_sf"/>
</dbReference>
<organism evidence="7 8">
    <name type="scientific">Leptotrombidium deliense</name>
    <dbReference type="NCBI Taxonomy" id="299467"/>
    <lineage>
        <taxon>Eukaryota</taxon>
        <taxon>Metazoa</taxon>
        <taxon>Ecdysozoa</taxon>
        <taxon>Arthropoda</taxon>
        <taxon>Chelicerata</taxon>
        <taxon>Arachnida</taxon>
        <taxon>Acari</taxon>
        <taxon>Acariformes</taxon>
        <taxon>Trombidiformes</taxon>
        <taxon>Prostigmata</taxon>
        <taxon>Anystina</taxon>
        <taxon>Parasitengona</taxon>
        <taxon>Trombiculoidea</taxon>
        <taxon>Trombiculidae</taxon>
        <taxon>Leptotrombidium</taxon>
    </lineage>
</organism>
<gene>
    <name evidence="7" type="ORF">B4U80_14806</name>
</gene>
<protein>
    <recommendedName>
        <fullName evidence="2">histone acetyltransferase</fullName>
        <ecNumber evidence="2">2.3.1.48</ecNumber>
    </recommendedName>
</protein>
<keyword evidence="3 7" id="KW-0808">Transferase</keyword>
<comment type="similarity">
    <text evidence="1">Belongs to the HAT1 family.</text>
</comment>
<dbReference type="GO" id="GO:0005634">
    <property type="term" value="C:nucleus"/>
    <property type="evidence" value="ECO:0007669"/>
    <property type="project" value="InterPro"/>
</dbReference>
<evidence type="ECO:0000256" key="3">
    <source>
        <dbReference type="ARBA" id="ARBA00022679"/>
    </source>
</evidence>
<dbReference type="GO" id="GO:0000781">
    <property type="term" value="C:chromosome, telomeric region"/>
    <property type="evidence" value="ECO:0007669"/>
    <property type="project" value="GOC"/>
</dbReference>
<dbReference type="Pfam" id="PF10394">
    <property type="entry name" value="Hat1_N"/>
    <property type="match status" value="1"/>
</dbReference>
<feature type="non-terminal residue" evidence="7">
    <location>
        <position position="1"/>
    </location>
</feature>
<dbReference type="InterPro" id="IPR017380">
    <property type="entry name" value="Hist_AcTrfase_B-typ_cat-su"/>
</dbReference>
<evidence type="ECO:0000256" key="2">
    <source>
        <dbReference type="ARBA" id="ARBA00013184"/>
    </source>
</evidence>
<accession>A0A443QAR2</accession>
<name>A0A443QAR2_9ACAR</name>
<evidence type="ECO:0000313" key="8">
    <source>
        <dbReference type="Proteomes" id="UP000288716"/>
    </source>
</evidence>
<reference evidence="7 8" key="1">
    <citation type="journal article" date="2018" name="Gigascience">
        <title>Genomes of trombidid mites reveal novel predicted allergens and laterally-transferred genes associated with secondary metabolism.</title>
        <authorList>
            <person name="Dong X."/>
            <person name="Chaisiri K."/>
            <person name="Xia D."/>
            <person name="Armstrong S.D."/>
            <person name="Fang Y."/>
            <person name="Donnelly M.J."/>
            <person name="Kadowaki T."/>
            <person name="McGarry J.W."/>
            <person name="Darby A.C."/>
            <person name="Makepeace B.L."/>
        </authorList>
    </citation>
    <scope>NUCLEOTIDE SEQUENCE [LARGE SCALE GENOMIC DNA]</scope>
    <source>
        <strain evidence="7">UoL-UT</strain>
    </source>
</reference>
<keyword evidence="8" id="KW-1185">Reference proteome</keyword>
<dbReference type="EC" id="2.3.1.48" evidence="2"/>
<evidence type="ECO:0000256" key="5">
    <source>
        <dbReference type="ARBA" id="ARBA00048017"/>
    </source>
</evidence>
<dbReference type="Proteomes" id="UP000288716">
    <property type="component" value="Unassembled WGS sequence"/>
</dbReference>
<comment type="caution">
    <text evidence="7">The sequence shown here is derived from an EMBL/GenBank/DDBJ whole genome shotgun (WGS) entry which is preliminary data.</text>
</comment>
<dbReference type="AlphaFoldDB" id="A0A443QAR2"/>
<dbReference type="VEuPathDB" id="VectorBase:LDEU014503"/>
<dbReference type="InterPro" id="IPR016181">
    <property type="entry name" value="Acyl_CoA_acyltransferase"/>
</dbReference>
<evidence type="ECO:0000259" key="6">
    <source>
        <dbReference type="Pfam" id="PF10394"/>
    </source>
</evidence>
<evidence type="ECO:0000313" key="7">
    <source>
        <dbReference type="EMBL" id="RWS00117.1"/>
    </source>
</evidence>
<dbReference type="PANTHER" id="PTHR12046">
    <property type="entry name" value="HISTONE ACETYLTRANSFERASE TYPE B CATALYTIC SUBUNIT"/>
    <property type="match status" value="1"/>
</dbReference>
<comment type="catalytic activity">
    <reaction evidence="5">
        <text>L-lysyl-[protein] + acetyl-CoA = N(6)-acetyl-L-lysyl-[protein] + CoA + H(+)</text>
        <dbReference type="Rhea" id="RHEA:45948"/>
        <dbReference type="Rhea" id="RHEA-COMP:9752"/>
        <dbReference type="Rhea" id="RHEA-COMP:10731"/>
        <dbReference type="ChEBI" id="CHEBI:15378"/>
        <dbReference type="ChEBI" id="CHEBI:29969"/>
        <dbReference type="ChEBI" id="CHEBI:57287"/>
        <dbReference type="ChEBI" id="CHEBI:57288"/>
        <dbReference type="ChEBI" id="CHEBI:61930"/>
        <dbReference type="EC" id="2.3.1.48"/>
    </reaction>
</comment>
<evidence type="ECO:0000256" key="1">
    <source>
        <dbReference type="ARBA" id="ARBA00010543"/>
    </source>
</evidence>
<sequence length="111" mass="12866">SSLSRGYLDNFVCKANEVVFFKLVRNANDLEEDISANTFHPEYSHQIFGDTESIFGYRDLKIRLFYSSSRLVRYVNIEYTEKISPEKSDGVQPDDILAILNEKLEGCFDRN</sequence>
<feature type="domain" description="Histone acetyl transferase HAT1 N-terminal" evidence="6">
    <location>
        <begin position="11"/>
        <end position="105"/>
    </location>
</feature>